<dbReference type="EMBL" id="BKCG01000002">
    <property type="protein sequence ID" value="GER59132.1"/>
    <property type="molecule type" value="Genomic_DNA"/>
</dbReference>
<dbReference type="SUPFAM" id="SSF51261">
    <property type="entry name" value="Duplicated hybrid motif"/>
    <property type="match status" value="1"/>
</dbReference>
<dbReference type="InterPro" id="IPR050570">
    <property type="entry name" value="Cell_wall_metabolism_enzyme"/>
</dbReference>
<proteinExistence type="predicted"/>
<dbReference type="Gene3D" id="2.70.70.10">
    <property type="entry name" value="Glucose Permease (Domain IIA)"/>
    <property type="match status" value="1"/>
</dbReference>
<dbReference type="Pfam" id="PF01551">
    <property type="entry name" value="Peptidase_M23"/>
    <property type="match status" value="1"/>
</dbReference>
<sequence length="226" mass="24604">MRYSILLLLFLTIISCTNDDDTSKFTTTTATASDDINNGIYGNGDNNGNDSNNSSNGCAGDYPEWLTSPYVLPYPVGKTYQVALSHCSGSYHSPGQPDQYAIDFRMNIGTLITAAREGTVVYVQESGTDYMFPNNIVVVKHGDGTYAQYMHLTKNGALVTPDSFVAKGDSIGYSGATGLAGYPHLHFVVTQDSWPYPYTSIPYNFKNTASNPRSLNSGRSYTAEPY</sequence>
<reference evidence="4 5" key="1">
    <citation type="submission" date="2019-08" db="EMBL/GenBank/DDBJ databases">
        <title>Draft genome sequence of Ulvibacter marinus type strain NBRC 109484.</title>
        <authorList>
            <person name="Kawano K."/>
            <person name="Ushijima N."/>
            <person name="Kihara M."/>
            <person name="Itoh H."/>
        </authorList>
    </citation>
    <scope>NUCLEOTIDE SEQUENCE [LARGE SCALE GENOMIC DNA]</scope>
    <source>
        <strain evidence="4 5">NBRC 109484</strain>
    </source>
</reference>
<dbReference type="CDD" id="cd12797">
    <property type="entry name" value="M23_peptidase"/>
    <property type="match status" value="1"/>
</dbReference>
<accession>A0A5J4IXM8</accession>
<evidence type="ECO:0000313" key="5">
    <source>
        <dbReference type="Proteomes" id="UP000326509"/>
    </source>
</evidence>
<evidence type="ECO:0000313" key="4">
    <source>
        <dbReference type="EMBL" id="GER59132.1"/>
    </source>
</evidence>
<dbReference type="InterPro" id="IPR011055">
    <property type="entry name" value="Dup_hybrid_motif"/>
</dbReference>
<dbReference type="PROSITE" id="PS51257">
    <property type="entry name" value="PROKAR_LIPOPROTEIN"/>
    <property type="match status" value="1"/>
</dbReference>
<feature type="region of interest" description="Disordered" evidence="1">
    <location>
        <begin position="36"/>
        <end position="55"/>
    </location>
</feature>
<dbReference type="OrthoDB" id="9810477at2"/>
<organism evidence="4 5">
    <name type="scientific">Patiriisocius marinus</name>
    <dbReference type="NCBI Taxonomy" id="1397112"/>
    <lineage>
        <taxon>Bacteria</taxon>
        <taxon>Pseudomonadati</taxon>
        <taxon>Bacteroidota</taxon>
        <taxon>Flavobacteriia</taxon>
        <taxon>Flavobacteriales</taxon>
        <taxon>Flavobacteriaceae</taxon>
        <taxon>Patiriisocius</taxon>
    </lineage>
</organism>
<comment type="caution">
    <text evidence="4">The sequence shown here is derived from an EMBL/GenBank/DDBJ whole genome shotgun (WGS) entry which is preliminary data.</text>
</comment>
<dbReference type="Proteomes" id="UP000326509">
    <property type="component" value="Unassembled WGS sequence"/>
</dbReference>
<evidence type="ECO:0000259" key="3">
    <source>
        <dbReference type="Pfam" id="PF01551"/>
    </source>
</evidence>
<dbReference type="GO" id="GO:0004222">
    <property type="term" value="F:metalloendopeptidase activity"/>
    <property type="evidence" value="ECO:0007669"/>
    <property type="project" value="TreeGrafter"/>
</dbReference>
<dbReference type="RefSeq" id="WP_151673202.1">
    <property type="nucleotide sequence ID" value="NZ_BKCG01000002.1"/>
</dbReference>
<feature type="signal peptide" evidence="2">
    <location>
        <begin position="1"/>
        <end position="19"/>
    </location>
</feature>
<dbReference type="PANTHER" id="PTHR21666:SF294">
    <property type="entry name" value="PEPTIDASE M23"/>
    <property type="match status" value="1"/>
</dbReference>
<dbReference type="AlphaFoldDB" id="A0A5J4IXM8"/>
<protein>
    <recommendedName>
        <fullName evidence="3">M23ase beta-sheet core domain-containing protein</fullName>
    </recommendedName>
</protein>
<feature type="chain" id="PRO_5023932523" description="M23ase beta-sheet core domain-containing protein" evidence="2">
    <location>
        <begin position="20"/>
        <end position="226"/>
    </location>
</feature>
<name>A0A5J4IXM8_9FLAO</name>
<feature type="domain" description="M23ase beta-sheet core" evidence="3">
    <location>
        <begin position="100"/>
        <end position="193"/>
    </location>
</feature>
<dbReference type="InterPro" id="IPR016047">
    <property type="entry name" value="M23ase_b-sheet_dom"/>
</dbReference>
<keyword evidence="5" id="KW-1185">Reference proteome</keyword>
<evidence type="ECO:0000256" key="2">
    <source>
        <dbReference type="SAM" id="SignalP"/>
    </source>
</evidence>
<gene>
    <name evidence="4" type="ORF">ULMA_12400</name>
</gene>
<keyword evidence="2" id="KW-0732">Signal</keyword>
<evidence type="ECO:0000256" key="1">
    <source>
        <dbReference type="SAM" id="MobiDB-lite"/>
    </source>
</evidence>
<dbReference type="PANTHER" id="PTHR21666">
    <property type="entry name" value="PEPTIDASE-RELATED"/>
    <property type="match status" value="1"/>
</dbReference>